<dbReference type="AlphaFoldDB" id="A0A9X5ALX1"/>
<name>A0A9X5ALX1_LACJH</name>
<reference evidence="1 2" key="1">
    <citation type="submission" date="2019-11" db="EMBL/GenBank/DDBJ databases">
        <title>Gastrointestinal microbiota of Peromyscus leucopus.</title>
        <authorList>
            <person name="Milovic A."/>
            <person name="Bassam K."/>
            <person name="Barbour A.G."/>
        </authorList>
    </citation>
    <scope>NUCLEOTIDE SEQUENCE [LARGE SCALE GENOMIC DNA]</scope>
    <source>
        <strain evidence="1 2">LL8</strain>
        <plasmid evidence="1">unnamed</plasmid>
    </source>
</reference>
<evidence type="ECO:0000313" key="1">
    <source>
        <dbReference type="EMBL" id="MTE04101.1"/>
    </source>
</evidence>
<gene>
    <name evidence="1" type="ORF">GJU95_10070</name>
</gene>
<sequence length="759" mass="87006">MQESYFKYIKPTKRILIDYPQTYKIATPEDIDIINQYSSIIQSVANFYDENLSNDKIDYVFQENGTISVLPVKYKKSNFSHLTGINLAFKNAQEKFNLLRNGNNTTPIIIERNNHTIDKLKVLHKIPDLLKSNSTVLTQLQQIEQVKRINFSKALNNKDNDLLLALKNFQPEFYQPKSLLNISSNKEYAEIPKNTILGVFRERKIPNGIHIEPISLNIDTLDNMAITTEMLIGMKKYADDLGKQLKRKQKLNLAKGEKQMNNIDNLKEKVENYPVIVDEYASENDSAYLMKLKDRANELNMSIVKGSEIKNINRENSDSIYLIRKGMNPIKLGSSLSDIIDSITTNGNLDGNRVTTLPISLTESGNIPNESEIKKQFVDYADSVNKIANDKQYFGQQSINLKKYLEGVNGSYAVQNNDGKWEIHPARQGLNGQIEGEWGYALKDINSLDKLDSSTPVYATSDKAKDVYTKEAFQKSSQKILEDSNSQKNAHFPIDDRPINLMTKNELKYAINSGTSLESIEEEITNDISDNFNAYSDITEGRWGLVKRSYVDNLTAQTQMIDFYTYDPNQNKKPKLIANDLQDLKFKLDNDQIKNDISIKENKRVNPQEYEMYLKNHNIYMNPSREDFEIANENAGKDKNSNLKGITNTPQTENELNRIYAKEFLKENGLEDSQKNISSVAKNLAWNREYNQAWNKSNPTKPQKDTSAKAAYLEENTIFKNPEFNSEYISNYGKKTSNIRHQKVSKSFKNMSSNQDLDM</sequence>
<evidence type="ECO:0000313" key="2">
    <source>
        <dbReference type="Proteomes" id="UP000488295"/>
    </source>
</evidence>
<accession>A0A9X5ALX1</accession>
<dbReference type="EMBL" id="WKKC01000041">
    <property type="protein sequence ID" value="MTE04101.1"/>
    <property type="molecule type" value="Genomic_DNA"/>
</dbReference>
<proteinExistence type="predicted"/>
<dbReference type="Proteomes" id="UP000488295">
    <property type="component" value="Unassembled WGS sequence"/>
</dbReference>
<geneLocation type="plasmid" evidence="1">
    <name>unnamed</name>
</geneLocation>
<keyword evidence="1" id="KW-0614">Plasmid</keyword>
<comment type="caution">
    <text evidence="1">The sequence shown here is derived from an EMBL/GenBank/DDBJ whole genome shotgun (WGS) entry which is preliminary data.</text>
</comment>
<dbReference type="RefSeq" id="WP_155692123.1">
    <property type="nucleotide sequence ID" value="NZ_CM019125.1"/>
</dbReference>
<organism evidence="1 2">
    <name type="scientific">Lactobacillus johnsonii</name>
    <dbReference type="NCBI Taxonomy" id="33959"/>
    <lineage>
        <taxon>Bacteria</taxon>
        <taxon>Bacillati</taxon>
        <taxon>Bacillota</taxon>
        <taxon>Bacilli</taxon>
        <taxon>Lactobacillales</taxon>
        <taxon>Lactobacillaceae</taxon>
        <taxon>Lactobacillus</taxon>
    </lineage>
</organism>
<evidence type="ECO:0008006" key="3">
    <source>
        <dbReference type="Google" id="ProtNLM"/>
    </source>
</evidence>
<protein>
    <recommendedName>
        <fullName evidence="3">Phage-Barnase-EndoU-ColicinE5/D-RelE like nuclease 4 domain-containing protein</fullName>
    </recommendedName>
</protein>